<dbReference type="EMBL" id="CAJMWZ010001193">
    <property type="protein sequence ID" value="CAE6432987.1"/>
    <property type="molecule type" value="Genomic_DNA"/>
</dbReference>
<dbReference type="Proteomes" id="UP000663850">
    <property type="component" value="Unassembled WGS sequence"/>
</dbReference>
<name>A0A8H2XX84_9AGAM</name>
<reference evidence="1" key="1">
    <citation type="submission" date="2021-01" db="EMBL/GenBank/DDBJ databases">
        <authorList>
            <person name="Kaushik A."/>
        </authorList>
    </citation>
    <scope>NUCLEOTIDE SEQUENCE</scope>
    <source>
        <strain evidence="1">Type strain: AG8-Rh-89/</strain>
    </source>
</reference>
<dbReference type="AlphaFoldDB" id="A0A8H2XX84"/>
<evidence type="ECO:0000313" key="1">
    <source>
        <dbReference type="EMBL" id="CAE6432987.1"/>
    </source>
</evidence>
<evidence type="ECO:0000313" key="2">
    <source>
        <dbReference type="Proteomes" id="UP000663850"/>
    </source>
</evidence>
<organism evidence="1 2">
    <name type="scientific">Rhizoctonia solani</name>
    <dbReference type="NCBI Taxonomy" id="456999"/>
    <lineage>
        <taxon>Eukaryota</taxon>
        <taxon>Fungi</taxon>
        <taxon>Dikarya</taxon>
        <taxon>Basidiomycota</taxon>
        <taxon>Agaricomycotina</taxon>
        <taxon>Agaricomycetes</taxon>
        <taxon>Cantharellales</taxon>
        <taxon>Ceratobasidiaceae</taxon>
        <taxon>Rhizoctonia</taxon>
    </lineage>
</organism>
<proteinExistence type="predicted"/>
<comment type="caution">
    <text evidence="1">The sequence shown here is derived from an EMBL/GenBank/DDBJ whole genome shotgun (WGS) entry which is preliminary data.</text>
</comment>
<protein>
    <submittedName>
        <fullName evidence="1">Uncharacterized protein</fullName>
    </submittedName>
</protein>
<sequence>MRLALSIDLNSLPEQFNTNTLEITQRELRALESDFHGLGTLDGTSATKLHLYLKQLMPHAKLEPLLTVYLESVRNPDRRLDLACVGSMNLMEFFFEIVRNHHPDGATLAPGGHPLSRGDSILTQAALVWDTVRNYSKETIEAEKQENPKLVVSE</sequence>
<accession>A0A8H2XX84</accession>
<gene>
    <name evidence="1" type="ORF">RDB_LOCUS21308</name>
</gene>